<dbReference type="InterPro" id="IPR013780">
    <property type="entry name" value="Glyco_hydro_b"/>
</dbReference>
<feature type="region of interest" description="Disordered" evidence="3">
    <location>
        <begin position="1310"/>
        <end position="1332"/>
    </location>
</feature>
<reference evidence="8" key="1">
    <citation type="submission" date="2016-10" db="EMBL/GenBank/DDBJ databases">
        <authorList>
            <person name="Varghese N."/>
            <person name="Submissions S."/>
        </authorList>
    </citation>
    <scope>NUCLEOTIDE SEQUENCE [LARGE SCALE GENOMIC DNA]</scope>
    <source>
        <strain evidence="8">CGMCC 1.11012</strain>
    </source>
</reference>
<feature type="domain" description="CBM6" evidence="5">
    <location>
        <begin position="798"/>
        <end position="938"/>
    </location>
</feature>
<dbReference type="Proteomes" id="UP000199050">
    <property type="component" value="Unassembled WGS sequence"/>
</dbReference>
<dbReference type="InterPro" id="IPR005084">
    <property type="entry name" value="CBM6"/>
</dbReference>
<keyword evidence="8" id="KW-1185">Reference proteome</keyword>
<dbReference type="Gene3D" id="2.60.120.260">
    <property type="entry name" value="Galactose-binding domain-like"/>
    <property type="match status" value="4"/>
</dbReference>
<accession>A0A1G8YQV0</accession>
<feature type="domain" description="CBM6" evidence="5">
    <location>
        <begin position="569"/>
        <end position="695"/>
    </location>
</feature>
<dbReference type="GO" id="GO:0030246">
    <property type="term" value="F:carbohydrate binding"/>
    <property type="evidence" value="ECO:0007669"/>
    <property type="project" value="InterPro"/>
</dbReference>
<dbReference type="Pfam" id="PF16990">
    <property type="entry name" value="CBM_35"/>
    <property type="match status" value="1"/>
</dbReference>
<dbReference type="Pfam" id="PF13199">
    <property type="entry name" value="Glyco_hydro_66"/>
    <property type="match status" value="2"/>
</dbReference>
<dbReference type="InterPro" id="IPR001119">
    <property type="entry name" value="SLH_dom"/>
</dbReference>
<gene>
    <name evidence="7" type="ORF">SAMN05216192_1308</name>
</gene>
<dbReference type="OrthoDB" id="9778932at2"/>
<dbReference type="Gene3D" id="2.60.40.10">
    <property type="entry name" value="Immunoglobulins"/>
    <property type="match status" value="1"/>
</dbReference>
<dbReference type="SUPFAM" id="SSF49785">
    <property type="entry name" value="Galactose-binding domain-like"/>
    <property type="match status" value="3"/>
</dbReference>
<dbReference type="Gene3D" id="2.60.40.1180">
    <property type="entry name" value="Golgi alpha-mannosidase II"/>
    <property type="match status" value="1"/>
</dbReference>
<dbReference type="InterPro" id="IPR008979">
    <property type="entry name" value="Galactose-bd-like_sf"/>
</dbReference>
<evidence type="ECO:0000256" key="4">
    <source>
        <dbReference type="SAM" id="SignalP"/>
    </source>
</evidence>
<name>A0A1G8YQV0_9BACL</name>
<dbReference type="InterPro" id="IPR013783">
    <property type="entry name" value="Ig-like_fold"/>
</dbReference>
<dbReference type="CDD" id="cd14745">
    <property type="entry name" value="GH66"/>
    <property type="match status" value="1"/>
</dbReference>
<evidence type="ECO:0000256" key="3">
    <source>
        <dbReference type="SAM" id="MobiDB-lite"/>
    </source>
</evidence>
<feature type="domain" description="SLH" evidence="6">
    <location>
        <begin position="1649"/>
        <end position="1703"/>
    </location>
</feature>
<dbReference type="InterPro" id="IPR025092">
    <property type="entry name" value="Glyco_hydro_66"/>
</dbReference>
<dbReference type="Gene3D" id="3.20.20.80">
    <property type="entry name" value="Glycosidases"/>
    <property type="match status" value="2"/>
</dbReference>
<dbReference type="PROSITE" id="PS51175">
    <property type="entry name" value="CBM6"/>
    <property type="match status" value="2"/>
</dbReference>
<evidence type="ECO:0000259" key="6">
    <source>
        <dbReference type="PROSITE" id="PS51272"/>
    </source>
</evidence>
<evidence type="ECO:0000256" key="2">
    <source>
        <dbReference type="ARBA" id="ARBA00022729"/>
    </source>
</evidence>
<sequence>MVRKQTVLYLCLMLLLVQTVTSGYTRSGTAQAEPAGEVNPKILKMVPSKARFAPGEAAELILTLDQSADWSGKLHLQIYQLNTLVAEGSKALTVLQEGSNKLTVGWTPPAEDFRGYTAKAWIEGAVPTDYATAAIDVSSDWTHFPRYGYVADFPQETAEESDSKLRELSQDYYINAYQFYDWMWRHDVSVYSKTDENGQPLTDADGNFIDEDINADTHYLDLLGRSLYPLSVKQQVEAAQKYGSAAMAYQMNYAARENYEDFGVSPEWGLYNSAQLDLNNPQKDQNGYTFDVNGKTTSLFLQDPGNKFWQDYITRQFDRSINTFGFDGIHLDQWGANDNNFLYDYNGNKRYYSLDYGQLINSVKDSLLANNPDKSKVTFNMVGGNTEYSAVPNPDTKTDFDYSEIWQDRNHYRDIQKVVEDTQEKDGGKAMVIAGYMNYKEATGLPTRGTEALDVPVTLDYQSRITKAYGWVGNFGRKDTDAVTFTVNAPADGLYTLVLNYGQGNGSGAPEGKLIVNDEIAAAAIPFEANTGWGNPTAQATVAATLKKGENSVKLTLNTNNQWLNLASLEVQGQGINERYEAVDAKLDTVIVDQYSNVYYFDTAGDYVKFQVNVPAEGDYPLGFSFASDWQAVKRELLVNDVPQGEVTFAGVGTWDKFSVMNNLQTVHLKEGDNTITLKSSTNDLGIKLQYMTVGTQKYYTLYADIPQTNSMNYSESKTDNFGQTGQTVTYNVYADRPLDKITVLYHGENDPVMSVLVDGEPAPQAQNITFPKTAGGWSGTMQPLEVSVPLQKGYQKVTLKMESSGQYTNVGGIMAGGFEYSTGGAEVAGGVVPITGYASDFNNVNDRLAFTVNTMQSGLYDLGWIYQNDAQGAVTVSRSVYVNNDAGTPVNFAPTTGSRWEEAAVKGIPLAEGENTIVIKMPEGQDSGIRLDKLNITLSGDPDAVTRSYEAESTNTESPFSLYKDTVLNFGEAGQQVTYPVNIPQSGEQSLIFTYSNPGGLTTRSVYIDGVRAKDEHGKELKIGLDSTESSEKYSGDGYVIIPHMEAGIHTVTLRMEADDIAGTIQLRGVTAGYFNEPSVRLMDAGLASMGATHIELGTAEQQSEGPNMLAHEYYPNRSKKMLASTKESMQEYYKFNAAYENLLFGSTADSLAMVSVEADGGKLAISKDGTENTIWATARKNDTNPGFERYDVLHLINLFNNDSNWRNAANEPAVLHSLEVSYDIGITQKEAPKLKVYAATPDAGHGLSQELEYSWDGDKLLIKLSSLQYWTMIYIDKDPETVTVQPIFSSEEPGLPTEAPAVTAAPTPAATAVPGSTGSTASNTATPTPAAAEREALVVQAEDLNVAADGNITIAVNEEKYNRMLIPVSAIEGLQGGNLLLQGNRFTLHFMQDHVLQLLEANKGKLTAESNIQITFHKLEPKDAFLPDVKPWISAGPVYEFEFGVTTANEGVSRLDSFRSPVQLTLKLDELGGEGELKDLLGIYSFQEPLKKWEYVSSRADSAAQQISAELYYFSRYTVFAYDKTFNDVPVEHWAFKAIHTLTAKHVISGVTENTFVPSAKITRAQFAALLVRALQMSADRPVPFTDVAADSWFAEDIAAAYQAGLITGRSRERFAPNEPITRQEMAVMLAGAFKKAGGTDRLEESTLAFRDSKEISAWAQAAVQIVQSAGLMKGYTNGTFLPAANATRAEAAQAIAYLLE</sequence>
<organism evidence="7 8">
    <name type="scientific">Paenibacillus typhae</name>
    <dbReference type="NCBI Taxonomy" id="1174501"/>
    <lineage>
        <taxon>Bacteria</taxon>
        <taxon>Bacillati</taxon>
        <taxon>Bacillota</taxon>
        <taxon>Bacilli</taxon>
        <taxon>Bacillales</taxon>
        <taxon>Paenibacillaceae</taxon>
        <taxon>Paenibacillus</taxon>
    </lineage>
</organism>
<feature type="signal peptide" evidence="4">
    <location>
        <begin position="1"/>
        <end position="23"/>
    </location>
</feature>
<dbReference type="PANTHER" id="PTHR43308">
    <property type="entry name" value="OUTER MEMBRANE PROTEIN ALPHA-RELATED"/>
    <property type="match status" value="1"/>
</dbReference>
<dbReference type="EMBL" id="FNDX01000030">
    <property type="protein sequence ID" value="SDK04410.1"/>
    <property type="molecule type" value="Genomic_DNA"/>
</dbReference>
<evidence type="ECO:0000256" key="1">
    <source>
        <dbReference type="ARBA" id="ARBA00010837"/>
    </source>
</evidence>
<feature type="domain" description="SLH" evidence="6">
    <location>
        <begin position="1588"/>
        <end position="1646"/>
    </location>
</feature>
<feature type="chain" id="PRO_5038806973" evidence="4">
    <location>
        <begin position="24"/>
        <end position="1703"/>
    </location>
</feature>
<dbReference type="STRING" id="1174501.SAMN05216192_1308"/>
<feature type="domain" description="SLH" evidence="6">
    <location>
        <begin position="1524"/>
        <end position="1587"/>
    </location>
</feature>
<dbReference type="InterPro" id="IPR051465">
    <property type="entry name" value="Cell_Envelope_Struct_Comp"/>
</dbReference>
<dbReference type="PROSITE" id="PS51272">
    <property type="entry name" value="SLH"/>
    <property type="match status" value="3"/>
</dbReference>
<dbReference type="RefSeq" id="WP_090716991.1">
    <property type="nucleotide sequence ID" value="NZ_FNDX01000030.1"/>
</dbReference>
<comment type="similarity">
    <text evidence="1">Belongs to the glycosyl hydrolase 66 family.</text>
</comment>
<dbReference type="Pfam" id="PF00395">
    <property type="entry name" value="SLH"/>
    <property type="match status" value="3"/>
</dbReference>
<evidence type="ECO:0000313" key="8">
    <source>
        <dbReference type="Proteomes" id="UP000199050"/>
    </source>
</evidence>
<proteinExistence type="inferred from homology"/>
<evidence type="ECO:0000313" key="7">
    <source>
        <dbReference type="EMBL" id="SDK04410.1"/>
    </source>
</evidence>
<evidence type="ECO:0000259" key="5">
    <source>
        <dbReference type="PROSITE" id="PS51175"/>
    </source>
</evidence>
<dbReference type="CDD" id="cd02795">
    <property type="entry name" value="CBM6-CBM35-CBM36_like"/>
    <property type="match status" value="2"/>
</dbReference>
<protein>
    <submittedName>
        <fullName evidence="7">Dextranase</fullName>
    </submittedName>
</protein>
<keyword evidence="2 4" id="KW-0732">Signal</keyword>